<name>A0AC60QA97_IXOPE</name>
<gene>
    <name evidence="1" type="ORF">HPB47_022374</name>
</gene>
<sequence length="165" mass="18510">MTAVELFNAMSVLCPVAEPHPHVITLQLQHQLVCELSEKQRVRGESQVYEVWVDTVRPRLASFLGAGSPEQRVTLMSDDDIDFYNVDIKVMWKAWCDNIVNQDIRPSVAVKNLAIAQWGSSTLLQRTVTGVASNARLNKDSRPPLTPKKVAFLKDECKLSHVIVT</sequence>
<accession>A0AC60QA97</accession>
<proteinExistence type="predicted"/>
<organism evidence="1 2">
    <name type="scientific">Ixodes persulcatus</name>
    <name type="common">Taiga tick</name>
    <dbReference type="NCBI Taxonomy" id="34615"/>
    <lineage>
        <taxon>Eukaryota</taxon>
        <taxon>Metazoa</taxon>
        <taxon>Ecdysozoa</taxon>
        <taxon>Arthropoda</taxon>
        <taxon>Chelicerata</taxon>
        <taxon>Arachnida</taxon>
        <taxon>Acari</taxon>
        <taxon>Parasitiformes</taxon>
        <taxon>Ixodida</taxon>
        <taxon>Ixodoidea</taxon>
        <taxon>Ixodidae</taxon>
        <taxon>Ixodinae</taxon>
        <taxon>Ixodes</taxon>
    </lineage>
</organism>
<reference evidence="1 2" key="1">
    <citation type="journal article" date="2020" name="Cell">
        <title>Large-Scale Comparative Analyses of Tick Genomes Elucidate Their Genetic Diversity and Vector Capacities.</title>
        <authorList>
            <consortium name="Tick Genome and Microbiome Consortium (TIGMIC)"/>
            <person name="Jia N."/>
            <person name="Wang J."/>
            <person name="Shi W."/>
            <person name="Du L."/>
            <person name="Sun Y."/>
            <person name="Zhan W."/>
            <person name="Jiang J.F."/>
            <person name="Wang Q."/>
            <person name="Zhang B."/>
            <person name="Ji P."/>
            <person name="Bell-Sakyi L."/>
            <person name="Cui X.M."/>
            <person name="Yuan T.T."/>
            <person name="Jiang B.G."/>
            <person name="Yang W.F."/>
            <person name="Lam T.T."/>
            <person name="Chang Q.C."/>
            <person name="Ding S.J."/>
            <person name="Wang X.J."/>
            <person name="Zhu J.G."/>
            <person name="Ruan X.D."/>
            <person name="Zhao L."/>
            <person name="Wei J.T."/>
            <person name="Ye R.Z."/>
            <person name="Que T.C."/>
            <person name="Du C.H."/>
            <person name="Zhou Y.H."/>
            <person name="Cheng J.X."/>
            <person name="Dai P.F."/>
            <person name="Guo W.B."/>
            <person name="Han X.H."/>
            <person name="Huang E.J."/>
            <person name="Li L.F."/>
            <person name="Wei W."/>
            <person name="Gao Y.C."/>
            <person name="Liu J.Z."/>
            <person name="Shao H.Z."/>
            <person name="Wang X."/>
            <person name="Wang C.C."/>
            <person name="Yang T.C."/>
            <person name="Huo Q.B."/>
            <person name="Li W."/>
            <person name="Chen H.Y."/>
            <person name="Chen S.E."/>
            <person name="Zhou L.G."/>
            <person name="Ni X.B."/>
            <person name="Tian J.H."/>
            <person name="Sheng Y."/>
            <person name="Liu T."/>
            <person name="Pan Y.S."/>
            <person name="Xia L.Y."/>
            <person name="Li J."/>
            <person name="Zhao F."/>
            <person name="Cao W.C."/>
        </authorList>
    </citation>
    <scope>NUCLEOTIDE SEQUENCE [LARGE SCALE GENOMIC DNA]</scope>
    <source>
        <strain evidence="1">Iper-2018</strain>
    </source>
</reference>
<keyword evidence="2" id="KW-1185">Reference proteome</keyword>
<dbReference type="Proteomes" id="UP000805193">
    <property type="component" value="Unassembled WGS sequence"/>
</dbReference>
<comment type="caution">
    <text evidence="1">The sequence shown here is derived from an EMBL/GenBank/DDBJ whole genome shotgun (WGS) entry which is preliminary data.</text>
</comment>
<protein>
    <submittedName>
        <fullName evidence="1">Uncharacterized protein</fullName>
    </submittedName>
</protein>
<evidence type="ECO:0000313" key="1">
    <source>
        <dbReference type="EMBL" id="KAG0430778.1"/>
    </source>
</evidence>
<dbReference type="EMBL" id="JABSTQ010009289">
    <property type="protein sequence ID" value="KAG0430778.1"/>
    <property type="molecule type" value="Genomic_DNA"/>
</dbReference>
<evidence type="ECO:0000313" key="2">
    <source>
        <dbReference type="Proteomes" id="UP000805193"/>
    </source>
</evidence>